<dbReference type="Pfam" id="PF00583">
    <property type="entry name" value="Acetyltransf_1"/>
    <property type="match status" value="1"/>
</dbReference>
<dbReference type="InterPro" id="IPR000182">
    <property type="entry name" value="GNAT_dom"/>
</dbReference>
<proteinExistence type="predicted"/>
<dbReference type="PANTHER" id="PTHR43877:SF1">
    <property type="entry name" value="ACETYLTRANSFERASE"/>
    <property type="match status" value="1"/>
</dbReference>
<evidence type="ECO:0000313" key="4">
    <source>
        <dbReference type="EMBL" id="MBP2407293.1"/>
    </source>
</evidence>
<dbReference type="Gene3D" id="3.40.630.30">
    <property type="match status" value="1"/>
</dbReference>
<gene>
    <name evidence="4" type="ORF">JOF44_000196</name>
</gene>
<keyword evidence="2" id="KW-0012">Acyltransferase</keyword>
<dbReference type="Proteomes" id="UP000698222">
    <property type="component" value="Unassembled WGS sequence"/>
</dbReference>
<dbReference type="InterPro" id="IPR016181">
    <property type="entry name" value="Acyl_CoA_acyltransferase"/>
</dbReference>
<keyword evidence="5" id="KW-1185">Reference proteome</keyword>
<keyword evidence="1" id="KW-0808">Transferase</keyword>
<evidence type="ECO:0000256" key="1">
    <source>
        <dbReference type="ARBA" id="ARBA00022679"/>
    </source>
</evidence>
<dbReference type="RefSeq" id="WP_209886278.1">
    <property type="nucleotide sequence ID" value="NZ_BAAAJV010000032.1"/>
</dbReference>
<dbReference type="InterPro" id="IPR050832">
    <property type="entry name" value="Bact_Acetyltransf"/>
</dbReference>
<sequence length="164" mass="17983">MPNPKCRVRDATSDDADALTNLAIQVQTLHAEGRPDLFRPAHEGALRDFLIDRLAAGVTVLIAEADDGRALGYLLADAASRPESPFLCPHTSLYVHHIAVDQDARRQHVGALLMAEILDRAQQASADTIRLDSWSLNEEAHRFFEAQGFAASRVIFERLIGTTG</sequence>
<feature type="domain" description="N-acetyltransferase" evidence="3">
    <location>
        <begin position="6"/>
        <end position="164"/>
    </location>
</feature>
<reference evidence="4 5" key="1">
    <citation type="submission" date="2021-03" db="EMBL/GenBank/DDBJ databases">
        <title>Sequencing the genomes of 1000 actinobacteria strains.</title>
        <authorList>
            <person name="Klenk H.-P."/>
        </authorList>
    </citation>
    <scope>NUCLEOTIDE SEQUENCE [LARGE SCALE GENOMIC DNA]</scope>
    <source>
        <strain evidence="4 5">DSM 14564</strain>
    </source>
</reference>
<dbReference type="SUPFAM" id="SSF55729">
    <property type="entry name" value="Acyl-CoA N-acyltransferases (Nat)"/>
    <property type="match status" value="1"/>
</dbReference>
<evidence type="ECO:0000259" key="3">
    <source>
        <dbReference type="PROSITE" id="PS51186"/>
    </source>
</evidence>
<evidence type="ECO:0000313" key="5">
    <source>
        <dbReference type="Proteomes" id="UP000698222"/>
    </source>
</evidence>
<dbReference type="PROSITE" id="PS51186">
    <property type="entry name" value="GNAT"/>
    <property type="match status" value="1"/>
</dbReference>
<protein>
    <submittedName>
        <fullName evidence="4">Ribosomal protein S18 acetylase RimI-like enzyme</fullName>
    </submittedName>
</protein>
<comment type="caution">
    <text evidence="4">The sequence shown here is derived from an EMBL/GenBank/DDBJ whole genome shotgun (WGS) entry which is preliminary data.</text>
</comment>
<organism evidence="4 5">
    <name type="scientific">Brachybacterium fresconis</name>
    <dbReference type="NCBI Taxonomy" id="173363"/>
    <lineage>
        <taxon>Bacteria</taxon>
        <taxon>Bacillati</taxon>
        <taxon>Actinomycetota</taxon>
        <taxon>Actinomycetes</taxon>
        <taxon>Micrococcales</taxon>
        <taxon>Dermabacteraceae</taxon>
        <taxon>Brachybacterium</taxon>
    </lineage>
</organism>
<dbReference type="CDD" id="cd04301">
    <property type="entry name" value="NAT_SF"/>
    <property type="match status" value="1"/>
</dbReference>
<dbReference type="PANTHER" id="PTHR43877">
    <property type="entry name" value="AMINOALKYLPHOSPHONATE N-ACETYLTRANSFERASE-RELATED-RELATED"/>
    <property type="match status" value="1"/>
</dbReference>
<name>A0ABS4YHE3_9MICO</name>
<accession>A0ABS4YHE3</accession>
<evidence type="ECO:0000256" key="2">
    <source>
        <dbReference type="ARBA" id="ARBA00023315"/>
    </source>
</evidence>
<dbReference type="EMBL" id="JAGIOC010000001">
    <property type="protein sequence ID" value="MBP2407293.1"/>
    <property type="molecule type" value="Genomic_DNA"/>
</dbReference>